<dbReference type="Proteomes" id="UP001249851">
    <property type="component" value="Unassembled WGS sequence"/>
</dbReference>
<comment type="caution">
    <text evidence="1">The sequence shown here is derived from an EMBL/GenBank/DDBJ whole genome shotgun (WGS) entry which is preliminary data.</text>
</comment>
<dbReference type="EMBL" id="JARQWQ010000207">
    <property type="protein sequence ID" value="KAK2547179.1"/>
    <property type="molecule type" value="Genomic_DNA"/>
</dbReference>
<reference evidence="1" key="1">
    <citation type="journal article" date="2023" name="G3 (Bethesda)">
        <title>Whole genome assembly and annotation of the endangered Caribbean coral Acropora cervicornis.</title>
        <authorList>
            <person name="Selwyn J.D."/>
            <person name="Vollmer S.V."/>
        </authorList>
    </citation>
    <scope>NUCLEOTIDE SEQUENCE</scope>
    <source>
        <strain evidence="1">K2</strain>
    </source>
</reference>
<dbReference type="PANTHER" id="PTHR33776">
    <property type="entry name" value="ENDO/EXONUCLEASE/PHOSPHATASE DOMAIN-CONTAINING PROTEIN"/>
    <property type="match status" value="1"/>
</dbReference>
<protein>
    <recommendedName>
        <fullName evidence="3">Endonuclease/exonuclease/phosphatase domain-containing protein</fullName>
    </recommendedName>
</protein>
<name>A0AAD9PQI2_ACRCE</name>
<reference evidence="1" key="2">
    <citation type="journal article" date="2023" name="Science">
        <title>Genomic signatures of disease resistance in endangered staghorn corals.</title>
        <authorList>
            <person name="Vollmer S.V."/>
            <person name="Selwyn J.D."/>
            <person name="Despard B.A."/>
            <person name="Roesel C.L."/>
        </authorList>
    </citation>
    <scope>NUCLEOTIDE SEQUENCE</scope>
    <source>
        <strain evidence="1">K2</strain>
    </source>
</reference>
<keyword evidence="2" id="KW-1185">Reference proteome</keyword>
<evidence type="ECO:0000313" key="2">
    <source>
        <dbReference type="Proteomes" id="UP001249851"/>
    </source>
</evidence>
<sequence>MDIEENFAVDAACLGIANTVAIARRRRRRVNENAFGILSSKFRVFLSTLCVKPENAIIIVHAALSLHNYLLCSCPNIYTPPGSVDTQNGEGDIFDGDWRNTVESYIIHNINIPGCNCTRNAASVRDCLYEYVNGQSCFLRRPDDNNFFNIINIILEIAWLKSSNIFLLGDLNCDYSDCRNTNRAKLQCIFDSVNMHNVITNPTRNTMESSTLIDLVVTTRIDLVSTTGVFPLGISDQDLIYATIRLKIKDCPHE</sequence>
<evidence type="ECO:0000313" key="1">
    <source>
        <dbReference type="EMBL" id="KAK2547179.1"/>
    </source>
</evidence>
<evidence type="ECO:0008006" key="3">
    <source>
        <dbReference type="Google" id="ProtNLM"/>
    </source>
</evidence>
<gene>
    <name evidence="1" type="ORF">P5673_033005</name>
</gene>
<dbReference type="AlphaFoldDB" id="A0AAD9PQI2"/>
<organism evidence="1 2">
    <name type="scientific">Acropora cervicornis</name>
    <name type="common">Staghorn coral</name>
    <dbReference type="NCBI Taxonomy" id="6130"/>
    <lineage>
        <taxon>Eukaryota</taxon>
        <taxon>Metazoa</taxon>
        <taxon>Cnidaria</taxon>
        <taxon>Anthozoa</taxon>
        <taxon>Hexacorallia</taxon>
        <taxon>Scleractinia</taxon>
        <taxon>Astrocoeniina</taxon>
        <taxon>Acroporidae</taxon>
        <taxon>Acropora</taxon>
    </lineage>
</organism>
<accession>A0AAD9PQI2</accession>
<proteinExistence type="predicted"/>
<dbReference type="PANTHER" id="PTHR33776:SF3">
    <property type="entry name" value="PHD-TYPE DOMAIN-CONTAINING PROTEIN"/>
    <property type="match status" value="1"/>
</dbReference>